<dbReference type="AlphaFoldDB" id="A0A1G8GGF3"/>
<evidence type="ECO:0000313" key="2">
    <source>
        <dbReference type="Proteomes" id="UP000217076"/>
    </source>
</evidence>
<accession>A0A1G8GGF3</accession>
<name>A0A1G8GGF3_9PROT</name>
<dbReference type="Proteomes" id="UP000217076">
    <property type="component" value="Unassembled WGS sequence"/>
</dbReference>
<reference evidence="2" key="1">
    <citation type="submission" date="2016-10" db="EMBL/GenBank/DDBJ databases">
        <authorList>
            <person name="Varghese N."/>
            <person name="Submissions S."/>
        </authorList>
    </citation>
    <scope>NUCLEOTIDE SEQUENCE [LARGE SCALE GENOMIC DNA]</scope>
    <source>
        <strain evidence="2">930I</strain>
    </source>
</reference>
<gene>
    <name evidence="1" type="ORF">SAMN05421742_1273</name>
</gene>
<keyword evidence="2" id="KW-1185">Reference proteome</keyword>
<proteinExistence type="predicted"/>
<dbReference type="EMBL" id="FNCV01000027">
    <property type="protein sequence ID" value="SDH93462.1"/>
    <property type="molecule type" value="Genomic_DNA"/>
</dbReference>
<protein>
    <recommendedName>
        <fullName evidence="3">Phage protein</fullName>
    </recommendedName>
</protein>
<organism evidence="1 2">
    <name type="scientific">Roseospirillum parvum</name>
    <dbReference type="NCBI Taxonomy" id="83401"/>
    <lineage>
        <taxon>Bacteria</taxon>
        <taxon>Pseudomonadati</taxon>
        <taxon>Pseudomonadota</taxon>
        <taxon>Alphaproteobacteria</taxon>
        <taxon>Rhodospirillales</taxon>
        <taxon>Rhodospirillaceae</taxon>
        <taxon>Roseospirillum</taxon>
    </lineage>
</organism>
<sequence>MVNLDPARVRREQLRWILILAMYNAQPQELQESVMLATVRAIYPDATPLELRKNLDYLADRDLVELRKEPSGVWWGNLTRVGTDIAEYTCDCQPGIARPPMYW</sequence>
<evidence type="ECO:0000313" key="1">
    <source>
        <dbReference type="EMBL" id="SDH93462.1"/>
    </source>
</evidence>
<dbReference type="OrthoDB" id="5677692at2"/>
<dbReference type="STRING" id="83401.SAMN05421742_1273"/>
<evidence type="ECO:0008006" key="3">
    <source>
        <dbReference type="Google" id="ProtNLM"/>
    </source>
</evidence>
<dbReference type="RefSeq" id="WP_092622088.1">
    <property type="nucleotide sequence ID" value="NZ_FNCV01000027.1"/>
</dbReference>